<accession>A0A6P5EZC9</accession>
<sequence length="336" mass="38028">MEGLNVLFSIRCQNKDVRINTRMEEVSSQQTSKAKNKRIKHQWTKHEDEKLIECLLALSNSGQWRADNGTFRNGYLQQLERYHEKIPDCELKGVPHIESRFKLWKRQYNAIFEMLGPSASGFGWSDKNKCVECDKNVYDNWVKSHPNAVGLRGKSFPYFEELSIVFGKDRATGIAAESPADAVANIEGEETNQRASAQNPDEEMAIADESSGLGPTNSSAGQSRKTRKRRSSVTDDSINESFNATLRSIESMFGNASESISKLISKLAGCFQFMATDAIRKEKLFEELLKVEGLVDKDRMIAYDILISDTTKLTGFYGIPAEFRKDYIEYVLTARK</sequence>
<evidence type="ECO:0000256" key="1">
    <source>
        <dbReference type="SAM" id="MobiDB-lite"/>
    </source>
</evidence>
<dbReference type="RefSeq" id="XP_020086563.1">
    <property type="nucleotide sequence ID" value="XM_020230974.1"/>
</dbReference>
<dbReference type="OrthoDB" id="1145453at2759"/>
<name>A0A6P5EZC9_ANACO</name>
<keyword evidence="3" id="KW-1185">Reference proteome</keyword>
<feature type="region of interest" description="Disordered" evidence="1">
    <location>
        <begin position="181"/>
        <end position="235"/>
    </location>
</feature>
<dbReference type="GeneID" id="109708977"/>
<evidence type="ECO:0000313" key="3">
    <source>
        <dbReference type="Proteomes" id="UP000515123"/>
    </source>
</evidence>
<organism evidence="3 4">
    <name type="scientific">Ananas comosus</name>
    <name type="common">Pineapple</name>
    <name type="synonym">Ananas ananas</name>
    <dbReference type="NCBI Taxonomy" id="4615"/>
    <lineage>
        <taxon>Eukaryota</taxon>
        <taxon>Viridiplantae</taxon>
        <taxon>Streptophyta</taxon>
        <taxon>Embryophyta</taxon>
        <taxon>Tracheophyta</taxon>
        <taxon>Spermatophyta</taxon>
        <taxon>Magnoliopsida</taxon>
        <taxon>Liliopsida</taxon>
        <taxon>Poales</taxon>
        <taxon>Bromeliaceae</taxon>
        <taxon>Bromelioideae</taxon>
        <taxon>Ananas</taxon>
    </lineage>
</organism>
<dbReference type="AlphaFoldDB" id="A0A6P5EZC9"/>
<dbReference type="PANTHER" id="PTHR46250:SF18">
    <property type="entry name" value="MYB_SANT-LIKE DOMAIN-CONTAINING PROTEIN"/>
    <property type="match status" value="1"/>
</dbReference>
<proteinExistence type="predicted"/>
<feature type="compositionally biased region" description="Polar residues" evidence="1">
    <location>
        <begin position="213"/>
        <end position="222"/>
    </location>
</feature>
<dbReference type="Proteomes" id="UP000515123">
    <property type="component" value="Linkage group 4"/>
</dbReference>
<evidence type="ECO:0000259" key="2">
    <source>
        <dbReference type="Pfam" id="PF12776"/>
    </source>
</evidence>
<dbReference type="PANTHER" id="PTHR46250">
    <property type="entry name" value="MYB/SANT-LIKE DNA-BINDING DOMAIN PROTEIN-RELATED"/>
    <property type="match status" value="1"/>
</dbReference>
<reference evidence="4" key="2">
    <citation type="submission" date="2025-08" db="UniProtKB">
        <authorList>
            <consortium name="RefSeq"/>
        </authorList>
    </citation>
    <scope>IDENTIFICATION</scope>
    <source>
        <tissue evidence="4">Leaf</tissue>
    </source>
</reference>
<reference evidence="3" key="1">
    <citation type="journal article" date="2015" name="Nat. Genet.">
        <title>The pineapple genome and the evolution of CAM photosynthesis.</title>
        <authorList>
            <person name="Ming R."/>
            <person name="VanBuren R."/>
            <person name="Wai C.M."/>
            <person name="Tang H."/>
            <person name="Schatz M.C."/>
            <person name="Bowers J.E."/>
            <person name="Lyons E."/>
            <person name="Wang M.L."/>
            <person name="Chen J."/>
            <person name="Biggers E."/>
            <person name="Zhang J."/>
            <person name="Huang L."/>
            <person name="Zhang L."/>
            <person name="Miao W."/>
            <person name="Zhang J."/>
            <person name="Ye Z."/>
            <person name="Miao C."/>
            <person name="Lin Z."/>
            <person name="Wang H."/>
            <person name="Zhou H."/>
            <person name="Yim W.C."/>
            <person name="Priest H.D."/>
            <person name="Zheng C."/>
            <person name="Woodhouse M."/>
            <person name="Edger P.P."/>
            <person name="Guyot R."/>
            <person name="Guo H.B."/>
            <person name="Guo H."/>
            <person name="Zheng G."/>
            <person name="Singh R."/>
            <person name="Sharma A."/>
            <person name="Min X."/>
            <person name="Zheng Y."/>
            <person name="Lee H."/>
            <person name="Gurtowski J."/>
            <person name="Sedlazeck F.J."/>
            <person name="Harkess A."/>
            <person name="McKain M.R."/>
            <person name="Liao Z."/>
            <person name="Fang J."/>
            <person name="Liu J."/>
            <person name="Zhang X."/>
            <person name="Zhang Q."/>
            <person name="Hu W."/>
            <person name="Qin Y."/>
            <person name="Wang K."/>
            <person name="Chen L.Y."/>
            <person name="Shirley N."/>
            <person name="Lin Y.R."/>
            <person name="Liu L.Y."/>
            <person name="Hernandez A.G."/>
            <person name="Wright C.L."/>
            <person name="Bulone V."/>
            <person name="Tuskan G.A."/>
            <person name="Heath K."/>
            <person name="Zee F."/>
            <person name="Moore P.H."/>
            <person name="Sunkar R."/>
            <person name="Leebens-Mack J.H."/>
            <person name="Mockler T."/>
            <person name="Bennetzen J.L."/>
            <person name="Freeling M."/>
            <person name="Sankoff D."/>
            <person name="Paterson A.H."/>
            <person name="Zhu X."/>
            <person name="Yang X."/>
            <person name="Smith J.A."/>
            <person name="Cushman J.C."/>
            <person name="Paull R.E."/>
            <person name="Yu Q."/>
        </authorList>
    </citation>
    <scope>NUCLEOTIDE SEQUENCE [LARGE SCALE GENOMIC DNA]</scope>
    <source>
        <strain evidence="3">cv. F153</strain>
    </source>
</reference>
<dbReference type="Pfam" id="PF12776">
    <property type="entry name" value="Myb_DNA-bind_3"/>
    <property type="match status" value="1"/>
</dbReference>
<dbReference type="InterPro" id="IPR024752">
    <property type="entry name" value="Myb/SANT-like_dom"/>
</dbReference>
<protein>
    <submittedName>
        <fullName evidence="4">Uncharacterized protein LOC109708977 isoform X1</fullName>
    </submittedName>
</protein>
<gene>
    <name evidence="4" type="primary">LOC109708977</name>
</gene>
<evidence type="ECO:0000313" key="4">
    <source>
        <dbReference type="RefSeq" id="XP_020086563.1"/>
    </source>
</evidence>
<feature type="domain" description="Myb/SANT-like" evidence="2">
    <location>
        <begin position="42"/>
        <end position="140"/>
    </location>
</feature>